<feature type="compositionally biased region" description="Basic and acidic residues" evidence="8">
    <location>
        <begin position="1"/>
        <end position="11"/>
    </location>
</feature>
<evidence type="ECO:0000256" key="6">
    <source>
        <dbReference type="ARBA" id="ARBA00023119"/>
    </source>
</evidence>
<dbReference type="PANTHER" id="PTHR14619:SF7">
    <property type="match status" value="1"/>
</dbReference>
<evidence type="ECO:0000256" key="5">
    <source>
        <dbReference type="ARBA" id="ARBA00022869"/>
    </source>
</evidence>
<evidence type="ECO:0000259" key="9">
    <source>
        <dbReference type="PROSITE" id="PS51403"/>
    </source>
</evidence>
<dbReference type="GeneID" id="120056242"/>
<dbReference type="Proteomes" id="UP000808372">
    <property type="component" value="Chromosome 11"/>
</dbReference>
<dbReference type="FunFam" id="2.170.240.10:FF:000001">
    <property type="entry name" value="Collagen IV alpha 1 chain"/>
    <property type="match status" value="1"/>
</dbReference>
<reference evidence="11" key="1">
    <citation type="submission" date="2025-08" db="UniProtKB">
        <authorList>
            <consortium name="RefSeq"/>
        </authorList>
    </citation>
    <scope>IDENTIFICATION</scope>
    <source>
        <tissue evidence="11">White muscle</tissue>
    </source>
</reference>
<dbReference type="GO" id="GO:0005581">
    <property type="term" value="C:collagen trimer"/>
    <property type="evidence" value="ECO:0007669"/>
    <property type="project" value="UniProtKB-KW"/>
</dbReference>
<comment type="subcellular location">
    <subcellularLocation>
        <location evidence="1">Secreted</location>
        <location evidence="1">Extracellular space</location>
        <location evidence="1">Extracellular matrix</location>
        <location evidence="1">Basement membrane</location>
    </subcellularLocation>
</comment>
<dbReference type="InterPro" id="IPR001442">
    <property type="entry name" value="Collagen_IV_NC"/>
</dbReference>
<dbReference type="GO" id="GO:0005201">
    <property type="term" value="F:extracellular matrix structural constituent"/>
    <property type="evidence" value="ECO:0007669"/>
    <property type="project" value="InterPro"/>
</dbReference>
<dbReference type="InterPro" id="IPR016187">
    <property type="entry name" value="CTDL_fold"/>
</dbReference>
<dbReference type="InterPro" id="IPR036954">
    <property type="entry name" value="Collagen_IV_NC_sf"/>
</dbReference>
<keyword evidence="10" id="KW-1185">Reference proteome</keyword>
<keyword evidence="3" id="KW-0272">Extracellular matrix</keyword>
<evidence type="ECO:0000256" key="7">
    <source>
        <dbReference type="ARBA" id="ARBA00023157"/>
    </source>
</evidence>
<feature type="domain" description="Collagen IV NC1" evidence="9">
    <location>
        <begin position="107"/>
        <end position="331"/>
    </location>
</feature>
<dbReference type="SMART" id="SM00111">
    <property type="entry name" value="C4"/>
    <property type="match status" value="2"/>
</dbReference>
<evidence type="ECO:0000256" key="4">
    <source>
        <dbReference type="ARBA" id="ARBA00022737"/>
    </source>
</evidence>
<proteinExistence type="predicted"/>
<name>A0A8U1C2V9_SALNM</name>
<evidence type="ECO:0000256" key="1">
    <source>
        <dbReference type="ARBA" id="ARBA00004302"/>
    </source>
</evidence>
<dbReference type="SUPFAM" id="SSF56436">
    <property type="entry name" value="C-type lectin-like"/>
    <property type="match status" value="2"/>
</dbReference>
<dbReference type="PROSITE" id="PS51403">
    <property type="entry name" value="NC1_IV"/>
    <property type="match status" value="1"/>
</dbReference>
<feature type="region of interest" description="Disordered" evidence="8">
    <location>
        <begin position="1"/>
        <end position="23"/>
    </location>
</feature>
<dbReference type="AlphaFoldDB" id="A0A8U1C2V9"/>
<feature type="region of interest" description="Disordered" evidence="8">
    <location>
        <begin position="46"/>
        <end position="99"/>
    </location>
</feature>
<evidence type="ECO:0000313" key="10">
    <source>
        <dbReference type="Proteomes" id="UP000808372"/>
    </source>
</evidence>
<keyword evidence="7" id="KW-1015">Disulfide bond</keyword>
<evidence type="ECO:0000313" key="11">
    <source>
        <dbReference type="RefSeq" id="XP_038860419.1"/>
    </source>
</evidence>
<keyword evidence="6" id="KW-0176">Collagen</keyword>
<accession>A0A8U1C2V9</accession>
<dbReference type="KEGG" id="snh:120056242"/>
<sequence>MGPKAGQDHQAHLVTPGTKDFQVQVGRQDGQDLQVRYPFIICNYKPHGPTGPKGQHGHSPPGLPGFPGRKGDKGSPGRTGPVGYQGSPGQKGSRGPWGSSTAGLADSFLLARHSQTIRVPDCPRGTTLIYSGYSLLFINGNERAHGQDLGSMGSCLPRFSTMPFLFCDTDNTCRYAARNDYSYWLSTEKSMPRSMDLIRGDEIGSYISRCSVCEGSSNAIAIHSQTTQTPDCPRDWESLWTGYSFVMQTGAGAEGSGQALVSPGSCLEHFRQVPFIECHGRGTCNYFPDSYSYWLASLDPDRMFSKPVPQTVKGRLLENVISRCRVCRKPY</sequence>
<dbReference type="RefSeq" id="XP_038860419.1">
    <property type="nucleotide sequence ID" value="XM_039004491.1"/>
</dbReference>
<gene>
    <name evidence="11" type="primary">LOC120056242</name>
</gene>
<evidence type="ECO:0000256" key="8">
    <source>
        <dbReference type="SAM" id="MobiDB-lite"/>
    </source>
</evidence>
<keyword evidence="4" id="KW-0677">Repeat</keyword>
<dbReference type="Gene3D" id="2.170.240.10">
    <property type="entry name" value="Collagen IV, non-collagenous"/>
    <property type="match status" value="1"/>
</dbReference>
<dbReference type="Pfam" id="PF01413">
    <property type="entry name" value="C4"/>
    <property type="match status" value="2"/>
</dbReference>
<dbReference type="InterPro" id="IPR019326">
    <property type="entry name" value="NDNF"/>
</dbReference>
<dbReference type="PANTHER" id="PTHR14619">
    <property type="entry name" value="NEURON-DERIVED NEUROTROPHIC FACTOR"/>
    <property type="match status" value="1"/>
</dbReference>
<dbReference type="GO" id="GO:0005604">
    <property type="term" value="C:basement membrane"/>
    <property type="evidence" value="ECO:0007669"/>
    <property type="project" value="UniProtKB-SubCell"/>
</dbReference>
<keyword evidence="5" id="KW-0084">Basement membrane</keyword>
<organism evidence="10 11">
    <name type="scientific">Salvelinus namaycush</name>
    <name type="common">Lake trout</name>
    <name type="synonym">Salmo namaycush</name>
    <dbReference type="NCBI Taxonomy" id="8040"/>
    <lineage>
        <taxon>Eukaryota</taxon>
        <taxon>Metazoa</taxon>
        <taxon>Chordata</taxon>
        <taxon>Craniata</taxon>
        <taxon>Vertebrata</taxon>
        <taxon>Euteleostomi</taxon>
        <taxon>Actinopterygii</taxon>
        <taxon>Neopterygii</taxon>
        <taxon>Teleostei</taxon>
        <taxon>Protacanthopterygii</taxon>
        <taxon>Salmoniformes</taxon>
        <taxon>Salmonidae</taxon>
        <taxon>Salmoninae</taxon>
        <taxon>Salvelinus</taxon>
    </lineage>
</organism>
<keyword evidence="2" id="KW-0964">Secreted</keyword>
<protein>
    <submittedName>
        <fullName evidence="11">Collagen alpha-3(IV) chain-like</fullName>
    </submittedName>
</protein>
<evidence type="ECO:0000256" key="2">
    <source>
        <dbReference type="ARBA" id="ARBA00022525"/>
    </source>
</evidence>
<evidence type="ECO:0000256" key="3">
    <source>
        <dbReference type="ARBA" id="ARBA00022530"/>
    </source>
</evidence>